<accession>A0A0A9EC64</accession>
<name>A0A0A9EC64_ARUDO</name>
<protein>
    <submittedName>
        <fullName evidence="1">Uncharacterized protein</fullName>
    </submittedName>
</protein>
<reference evidence="1" key="2">
    <citation type="journal article" date="2015" name="Data Brief">
        <title>Shoot transcriptome of the giant reed, Arundo donax.</title>
        <authorList>
            <person name="Barrero R.A."/>
            <person name="Guerrero F.D."/>
            <person name="Moolhuijzen P."/>
            <person name="Goolsby J.A."/>
            <person name="Tidwell J."/>
            <person name="Bellgard S.E."/>
            <person name="Bellgard M.I."/>
        </authorList>
    </citation>
    <scope>NUCLEOTIDE SEQUENCE</scope>
    <source>
        <tissue evidence="1">Shoot tissue taken approximately 20 cm above the soil surface</tissue>
    </source>
</reference>
<dbReference type="AlphaFoldDB" id="A0A0A9EC64"/>
<reference evidence="1" key="1">
    <citation type="submission" date="2014-09" db="EMBL/GenBank/DDBJ databases">
        <authorList>
            <person name="Magalhaes I.L.F."/>
            <person name="Oliveira U."/>
            <person name="Santos F.R."/>
            <person name="Vidigal T.H.D.A."/>
            <person name="Brescovit A.D."/>
            <person name="Santos A.J."/>
        </authorList>
    </citation>
    <scope>NUCLEOTIDE SEQUENCE</scope>
    <source>
        <tissue evidence="1">Shoot tissue taken approximately 20 cm above the soil surface</tissue>
    </source>
</reference>
<evidence type="ECO:0000313" key="1">
    <source>
        <dbReference type="EMBL" id="JAD98344.1"/>
    </source>
</evidence>
<dbReference type="EMBL" id="GBRH01199551">
    <property type="protein sequence ID" value="JAD98344.1"/>
    <property type="molecule type" value="Transcribed_RNA"/>
</dbReference>
<organism evidence="1">
    <name type="scientific">Arundo donax</name>
    <name type="common">Giant reed</name>
    <name type="synonym">Donax arundinaceus</name>
    <dbReference type="NCBI Taxonomy" id="35708"/>
    <lineage>
        <taxon>Eukaryota</taxon>
        <taxon>Viridiplantae</taxon>
        <taxon>Streptophyta</taxon>
        <taxon>Embryophyta</taxon>
        <taxon>Tracheophyta</taxon>
        <taxon>Spermatophyta</taxon>
        <taxon>Magnoliopsida</taxon>
        <taxon>Liliopsida</taxon>
        <taxon>Poales</taxon>
        <taxon>Poaceae</taxon>
        <taxon>PACMAD clade</taxon>
        <taxon>Arundinoideae</taxon>
        <taxon>Arundineae</taxon>
        <taxon>Arundo</taxon>
    </lineage>
</organism>
<proteinExistence type="predicted"/>
<sequence>MLVLKLEEASRESGAVITQQLA</sequence>